<feature type="transmembrane region" description="Helical" evidence="5">
    <location>
        <begin position="170"/>
        <end position="191"/>
    </location>
</feature>
<evidence type="ECO:0000256" key="1">
    <source>
        <dbReference type="ARBA" id="ARBA00004196"/>
    </source>
</evidence>
<comment type="caution">
    <text evidence="7">The sequence shown here is derived from an EMBL/GenBank/DDBJ whole genome shotgun (WGS) entry which is preliminary data.</text>
</comment>
<evidence type="ECO:0000259" key="6">
    <source>
        <dbReference type="Pfam" id="PF04234"/>
    </source>
</evidence>
<proteinExistence type="predicted"/>
<evidence type="ECO:0000256" key="5">
    <source>
        <dbReference type="SAM" id="Phobius"/>
    </source>
</evidence>
<dbReference type="InterPro" id="IPR032694">
    <property type="entry name" value="CopC/D"/>
</dbReference>
<keyword evidence="4" id="KW-0186">Copper</keyword>
<dbReference type="GO" id="GO:0006825">
    <property type="term" value="P:copper ion transport"/>
    <property type="evidence" value="ECO:0007669"/>
    <property type="project" value="InterPro"/>
</dbReference>
<evidence type="ECO:0000313" key="8">
    <source>
        <dbReference type="Proteomes" id="UP000586947"/>
    </source>
</evidence>
<dbReference type="Pfam" id="PF04234">
    <property type="entry name" value="CopC"/>
    <property type="match status" value="1"/>
</dbReference>
<dbReference type="GO" id="GO:0046688">
    <property type="term" value="P:response to copper ion"/>
    <property type="evidence" value="ECO:0007669"/>
    <property type="project" value="InterPro"/>
</dbReference>
<keyword evidence="5" id="KW-1133">Transmembrane helix</keyword>
<name>A0A840VQ52_9ACTN</name>
<gene>
    <name evidence="7" type="ORF">HNR20_000649</name>
</gene>
<comment type="subcellular location">
    <subcellularLocation>
        <location evidence="1">Cell envelope</location>
    </subcellularLocation>
</comment>
<dbReference type="InterPro" id="IPR007348">
    <property type="entry name" value="CopC_dom"/>
</dbReference>
<dbReference type="GO" id="GO:0005886">
    <property type="term" value="C:plasma membrane"/>
    <property type="evidence" value="ECO:0007669"/>
    <property type="project" value="TreeGrafter"/>
</dbReference>
<feature type="domain" description="CopC" evidence="6">
    <location>
        <begin position="44"/>
        <end position="137"/>
    </location>
</feature>
<accession>A0A840VQ52</accession>
<dbReference type="GO" id="GO:0005507">
    <property type="term" value="F:copper ion binding"/>
    <property type="evidence" value="ECO:0007669"/>
    <property type="project" value="InterPro"/>
</dbReference>
<keyword evidence="2" id="KW-0479">Metal-binding</keyword>
<dbReference type="EMBL" id="JACHDP010000001">
    <property type="protein sequence ID" value="MBB5476144.1"/>
    <property type="molecule type" value="Genomic_DNA"/>
</dbReference>
<reference evidence="7 8" key="1">
    <citation type="submission" date="2020-08" db="EMBL/GenBank/DDBJ databases">
        <title>Sequencing the genomes of 1000 actinobacteria strains.</title>
        <authorList>
            <person name="Klenk H.-P."/>
        </authorList>
    </citation>
    <scope>NUCLEOTIDE SEQUENCE [LARGE SCALE GENOMIC DNA]</scope>
    <source>
        <strain evidence="7 8">DSM 103125</strain>
    </source>
</reference>
<keyword evidence="3" id="KW-0732">Signal</keyword>
<dbReference type="RefSeq" id="WP_184176358.1">
    <property type="nucleotide sequence ID" value="NZ_BMNF01000003.1"/>
</dbReference>
<protein>
    <recommendedName>
        <fullName evidence="6">CopC domain-containing protein</fullName>
    </recommendedName>
</protein>
<dbReference type="InterPro" id="IPR014755">
    <property type="entry name" value="Cu-Rt/internalin_Ig-like"/>
</dbReference>
<dbReference type="SUPFAM" id="SSF81296">
    <property type="entry name" value="E set domains"/>
    <property type="match status" value="1"/>
</dbReference>
<dbReference type="GO" id="GO:0030313">
    <property type="term" value="C:cell envelope"/>
    <property type="evidence" value="ECO:0007669"/>
    <property type="project" value="UniProtKB-SubCell"/>
</dbReference>
<dbReference type="AlphaFoldDB" id="A0A840VQ52"/>
<keyword evidence="5" id="KW-0812">Transmembrane</keyword>
<keyword evidence="5" id="KW-0472">Membrane</keyword>
<dbReference type="GO" id="GO:0042597">
    <property type="term" value="C:periplasmic space"/>
    <property type="evidence" value="ECO:0007669"/>
    <property type="project" value="InterPro"/>
</dbReference>
<organism evidence="7 8">
    <name type="scientific">Micromonospora parathelypteridis</name>
    <dbReference type="NCBI Taxonomy" id="1839617"/>
    <lineage>
        <taxon>Bacteria</taxon>
        <taxon>Bacillati</taxon>
        <taxon>Actinomycetota</taxon>
        <taxon>Actinomycetes</taxon>
        <taxon>Micromonosporales</taxon>
        <taxon>Micromonosporaceae</taxon>
        <taxon>Micromonospora</taxon>
    </lineage>
</organism>
<evidence type="ECO:0000256" key="2">
    <source>
        <dbReference type="ARBA" id="ARBA00022723"/>
    </source>
</evidence>
<dbReference type="PANTHER" id="PTHR34820:SF4">
    <property type="entry name" value="INNER MEMBRANE PROTEIN YEBZ"/>
    <property type="match status" value="1"/>
</dbReference>
<sequence length="199" mass="20387">MNRPIGESLTRTVPLSRSRAVRLVVAVLAALVALLVPAGPAWAHNSLRSASPAKDATLPSAPTELTLEFMQRLDPTFTTIVLTDASKRKIPTGDPVVAGARSTVKVSDTLPNGTYTVAYRVVSTDGHPVQGSYPFTVADPSATAAQTSTAAQGASPSAAAAAEPDRGPGAGVLVGGGALAALAVVATSLLWRRSTRRRP</sequence>
<dbReference type="InterPro" id="IPR014756">
    <property type="entry name" value="Ig_E-set"/>
</dbReference>
<dbReference type="Gene3D" id="2.60.40.1220">
    <property type="match status" value="1"/>
</dbReference>
<keyword evidence="8" id="KW-1185">Reference proteome</keyword>
<dbReference type="Proteomes" id="UP000586947">
    <property type="component" value="Unassembled WGS sequence"/>
</dbReference>
<evidence type="ECO:0000256" key="3">
    <source>
        <dbReference type="ARBA" id="ARBA00022729"/>
    </source>
</evidence>
<dbReference type="PANTHER" id="PTHR34820">
    <property type="entry name" value="INNER MEMBRANE PROTEIN YEBZ"/>
    <property type="match status" value="1"/>
</dbReference>
<evidence type="ECO:0000256" key="4">
    <source>
        <dbReference type="ARBA" id="ARBA00023008"/>
    </source>
</evidence>
<evidence type="ECO:0000313" key="7">
    <source>
        <dbReference type="EMBL" id="MBB5476144.1"/>
    </source>
</evidence>